<dbReference type="SUPFAM" id="SSF56112">
    <property type="entry name" value="Protein kinase-like (PK-like)"/>
    <property type="match status" value="1"/>
</dbReference>
<dbReference type="GO" id="GO:0005737">
    <property type="term" value="C:cytoplasm"/>
    <property type="evidence" value="ECO:0007669"/>
    <property type="project" value="TreeGrafter"/>
</dbReference>
<dbReference type="Proteomes" id="UP001295684">
    <property type="component" value="Unassembled WGS sequence"/>
</dbReference>
<evidence type="ECO:0000313" key="4">
    <source>
        <dbReference type="Proteomes" id="UP001295684"/>
    </source>
</evidence>
<evidence type="ECO:0000259" key="2">
    <source>
        <dbReference type="PROSITE" id="PS50011"/>
    </source>
</evidence>
<dbReference type="AlphaFoldDB" id="A0AAD1U8J1"/>
<dbReference type="GO" id="GO:0005524">
    <property type="term" value="F:ATP binding"/>
    <property type="evidence" value="ECO:0007669"/>
    <property type="project" value="InterPro"/>
</dbReference>
<feature type="region of interest" description="Disordered" evidence="1">
    <location>
        <begin position="403"/>
        <end position="492"/>
    </location>
</feature>
<comment type="caution">
    <text evidence="3">The sequence shown here is derived from an EMBL/GenBank/DDBJ whole genome shotgun (WGS) entry which is preliminary data.</text>
</comment>
<dbReference type="PROSITE" id="PS50011">
    <property type="entry name" value="PROTEIN_KINASE_DOM"/>
    <property type="match status" value="1"/>
</dbReference>
<keyword evidence="4" id="KW-1185">Reference proteome</keyword>
<dbReference type="InterPro" id="IPR011009">
    <property type="entry name" value="Kinase-like_dom_sf"/>
</dbReference>
<feature type="compositionally biased region" description="Polar residues" evidence="1">
    <location>
        <begin position="446"/>
        <end position="460"/>
    </location>
</feature>
<dbReference type="Gene3D" id="1.10.510.10">
    <property type="entry name" value="Transferase(Phosphotransferase) domain 1"/>
    <property type="match status" value="1"/>
</dbReference>
<dbReference type="Pfam" id="PF00069">
    <property type="entry name" value="Pkinase"/>
    <property type="match status" value="1"/>
</dbReference>
<organism evidence="3 4">
    <name type="scientific">Euplotes crassus</name>
    <dbReference type="NCBI Taxonomy" id="5936"/>
    <lineage>
        <taxon>Eukaryota</taxon>
        <taxon>Sar</taxon>
        <taxon>Alveolata</taxon>
        <taxon>Ciliophora</taxon>
        <taxon>Intramacronucleata</taxon>
        <taxon>Spirotrichea</taxon>
        <taxon>Hypotrichia</taxon>
        <taxon>Euplotida</taxon>
        <taxon>Euplotidae</taxon>
        <taxon>Moneuplotes</taxon>
    </lineage>
</organism>
<evidence type="ECO:0000256" key="1">
    <source>
        <dbReference type="SAM" id="MobiDB-lite"/>
    </source>
</evidence>
<proteinExistence type="predicted"/>
<sequence length="492" mass="55690">MKAIHNYVLTDLLGKGAMGDVYQCQMKKKAKIPSATKARMRPGRKVACKVVKFKNISKLHKKYLTKEIEILMKIQHANIVRFLEAKKSSNNIYIFMEFCNGGSLRRFVELQDGKLEEELVQQITQQIAAGLNHLNDNGAMHRDLKLDNIMLNFPKYTGSGSVPDEYIEEFDYTNEELEVIIGDLGFARSIGEDELTSSYCGTPVNMAPEIMNGESYNSKYGIPKNLKASISYLHLLGKCLQYYPDDRISQKELISHPFLTKKDNSDLIDLAEILGLNDDPSFQAPYSSLNFTTMNAILLNIQDPGIMTEFINKIRDFAAKDYCEFEFTGCDDLSLRSSTSTNPSGEKEVLAEEYKRFGHLEEVDTRKRSEEVDDRSQKDTRMAFNFSLSPTKGFTQKQVLNTEELSSSAKPSSVSQSQCVPLRCTEKPSDQSQAIDKVGKEEDGYKTQSTQEYSQNSSQASRKEAPETFQGYQHDFLEKAQFDPTNDAYPLN</sequence>
<dbReference type="GO" id="GO:0004674">
    <property type="term" value="F:protein serine/threonine kinase activity"/>
    <property type="evidence" value="ECO:0007669"/>
    <property type="project" value="InterPro"/>
</dbReference>
<protein>
    <recommendedName>
        <fullName evidence="2">Protein kinase domain-containing protein</fullName>
    </recommendedName>
</protein>
<dbReference type="CDD" id="cd00180">
    <property type="entry name" value="PKc"/>
    <property type="match status" value="1"/>
</dbReference>
<gene>
    <name evidence="3" type="ORF">ECRASSUSDP1_LOCUS3463</name>
</gene>
<dbReference type="SMART" id="SM00220">
    <property type="entry name" value="S_TKc"/>
    <property type="match status" value="1"/>
</dbReference>
<dbReference type="GO" id="GO:0010506">
    <property type="term" value="P:regulation of autophagy"/>
    <property type="evidence" value="ECO:0007669"/>
    <property type="project" value="InterPro"/>
</dbReference>
<dbReference type="InterPro" id="IPR000719">
    <property type="entry name" value="Prot_kinase_dom"/>
</dbReference>
<accession>A0AAD1U8J1</accession>
<dbReference type="EMBL" id="CAMPGE010003312">
    <property type="protein sequence ID" value="CAI2362141.1"/>
    <property type="molecule type" value="Genomic_DNA"/>
</dbReference>
<feature type="compositionally biased region" description="Low complexity" evidence="1">
    <location>
        <begin position="406"/>
        <end position="417"/>
    </location>
</feature>
<name>A0AAD1U8J1_EUPCR</name>
<dbReference type="PANTHER" id="PTHR24348">
    <property type="entry name" value="SERINE/THREONINE-PROTEIN KINASE UNC-51-RELATED"/>
    <property type="match status" value="1"/>
</dbReference>
<feature type="domain" description="Protein kinase" evidence="2">
    <location>
        <begin position="7"/>
        <end position="259"/>
    </location>
</feature>
<evidence type="ECO:0000313" key="3">
    <source>
        <dbReference type="EMBL" id="CAI2362141.1"/>
    </source>
</evidence>
<dbReference type="InterPro" id="IPR045269">
    <property type="entry name" value="Atg1-like"/>
</dbReference>
<reference evidence="3" key="1">
    <citation type="submission" date="2023-07" db="EMBL/GenBank/DDBJ databases">
        <authorList>
            <consortium name="AG Swart"/>
            <person name="Singh M."/>
            <person name="Singh A."/>
            <person name="Seah K."/>
            <person name="Emmerich C."/>
        </authorList>
    </citation>
    <scope>NUCLEOTIDE SEQUENCE</scope>
    <source>
        <strain evidence="3">DP1</strain>
    </source>
</reference>